<keyword evidence="3 4" id="KW-0704">Schiff base</keyword>
<dbReference type="KEGG" id="mmak:MMKA1_16180"/>
<protein>
    <recommendedName>
        <fullName evidence="4">3-dehydroquinate dehydratase</fullName>
        <shortName evidence="4">3-dehydroquinase</shortName>
        <ecNumber evidence="4">4.2.1.10</ecNumber>
    </recommendedName>
    <alternativeName>
        <fullName evidence="4">Type I DHQase</fullName>
    </alternativeName>
    <alternativeName>
        <fullName evidence="4">Type I dehydroquinase</fullName>
        <shortName evidence="4">DHQ1</shortName>
    </alternativeName>
</protein>
<organism evidence="5 6">
    <name type="scientific">Methanococcus maripaludis KA1</name>
    <dbReference type="NCBI Taxonomy" id="637914"/>
    <lineage>
        <taxon>Archaea</taxon>
        <taxon>Methanobacteriati</taxon>
        <taxon>Methanobacteriota</taxon>
        <taxon>Methanomada group</taxon>
        <taxon>Methanococci</taxon>
        <taxon>Methanococcales</taxon>
        <taxon>Methanococcaceae</taxon>
        <taxon>Methanococcus</taxon>
    </lineage>
</organism>
<proteinExistence type="inferred from homology"/>
<dbReference type="PROSITE" id="PS01028">
    <property type="entry name" value="DEHYDROQUINASE_I"/>
    <property type="match status" value="1"/>
</dbReference>
<feature type="active site" description="Schiff-base intermediate with substrate" evidence="4">
    <location>
        <position position="142"/>
    </location>
</feature>
<dbReference type="RefSeq" id="WP_146778408.1">
    <property type="nucleotide sequence ID" value="NZ_AP011526.1"/>
</dbReference>
<keyword evidence="4" id="KW-0057">Aromatic amino acid biosynthesis</keyword>
<dbReference type="InterPro" id="IPR050146">
    <property type="entry name" value="Type-I_3-dehydroquinase"/>
</dbReference>
<reference evidence="5 6" key="1">
    <citation type="submission" date="2009-06" db="EMBL/GenBank/DDBJ databases">
        <title>Molecular Evidence for Microbiologically Influenced Corrosion from genome of Methanogen.</title>
        <authorList>
            <person name="Ito N."/>
            <person name="Tsurumaru H."/>
            <person name="Shimizu A."/>
            <person name="Harada T."/>
            <person name="Hosoyama A."/>
            <person name="Horikawa H."/>
            <person name="Wakai S."/>
            <person name="Sasaki K."/>
            <person name="Nishijima K."/>
            <person name="Ataku H."/>
            <person name="Yamazaki J."/>
            <person name="Mise M."/>
            <person name="Yamazaki S."/>
            <person name="Tanikawa S."/>
            <person name="Harayama S."/>
            <person name="Fujita N."/>
        </authorList>
    </citation>
    <scope>NUCLEOTIDE SEQUENCE [LARGE SCALE GENOMIC DNA]</scope>
    <source>
        <strain evidence="6">KA1 ( NBRC 102054)</strain>
    </source>
</reference>
<feature type="active site" description="Proton donor/acceptor" evidence="4">
    <location>
        <position position="116"/>
    </location>
</feature>
<dbReference type="InterPro" id="IPR013785">
    <property type="entry name" value="Aldolase_TIM"/>
</dbReference>
<feature type="binding site" evidence="4">
    <location>
        <begin position="29"/>
        <end position="31"/>
    </location>
    <ligand>
        <name>3-dehydroquinate</name>
        <dbReference type="ChEBI" id="CHEBI:32364"/>
    </ligand>
</feature>
<accession>A0A2Z5PJ13</accession>
<dbReference type="GO" id="GO:0009073">
    <property type="term" value="P:aromatic amino acid family biosynthetic process"/>
    <property type="evidence" value="ECO:0007669"/>
    <property type="project" value="UniProtKB-KW"/>
</dbReference>
<comment type="catalytic activity">
    <reaction evidence="1 4">
        <text>3-dehydroquinate = 3-dehydroshikimate + H2O</text>
        <dbReference type="Rhea" id="RHEA:21096"/>
        <dbReference type="ChEBI" id="CHEBI:15377"/>
        <dbReference type="ChEBI" id="CHEBI:16630"/>
        <dbReference type="ChEBI" id="CHEBI:32364"/>
        <dbReference type="EC" id="4.2.1.10"/>
    </reaction>
</comment>
<evidence type="ECO:0000313" key="6">
    <source>
        <dbReference type="Proteomes" id="UP000264208"/>
    </source>
</evidence>
<dbReference type="PANTHER" id="PTHR43699">
    <property type="entry name" value="3-DEHYDROQUINATE DEHYDRATASE"/>
    <property type="match status" value="1"/>
</dbReference>
<evidence type="ECO:0000256" key="1">
    <source>
        <dbReference type="ARBA" id="ARBA00001864"/>
    </source>
</evidence>
<evidence type="ECO:0000256" key="4">
    <source>
        <dbReference type="HAMAP-Rule" id="MF_00214"/>
    </source>
</evidence>
<comment type="caution">
    <text evidence="4">Lacks conserved residue(s) required for the propagation of feature annotation.</text>
</comment>
<feature type="binding site" evidence="4">
    <location>
        <position position="180"/>
    </location>
    <ligand>
        <name>3-dehydroquinate</name>
        <dbReference type="ChEBI" id="CHEBI:32364"/>
    </ligand>
</feature>
<dbReference type="Proteomes" id="UP000264208">
    <property type="component" value="Chromosome"/>
</dbReference>
<dbReference type="SUPFAM" id="SSF51569">
    <property type="entry name" value="Aldolase"/>
    <property type="match status" value="1"/>
</dbReference>
<name>A0A2Z5PJ13_METMI</name>
<feature type="binding site" evidence="4">
    <location>
        <position position="56"/>
    </location>
    <ligand>
        <name>3-dehydroquinate</name>
        <dbReference type="ChEBI" id="CHEBI:32364"/>
    </ligand>
</feature>
<comment type="pathway">
    <text evidence="4">Metabolic intermediate biosynthesis; chorismate biosynthesis; chorismate from D-erythrose 4-phosphate and phosphoenolpyruvate: step 3/7.</text>
</comment>
<evidence type="ECO:0000313" key="5">
    <source>
        <dbReference type="EMBL" id="BAP61735.1"/>
    </source>
</evidence>
<dbReference type="GO" id="GO:0046279">
    <property type="term" value="P:3,4-dihydroxybenzoate biosynthetic process"/>
    <property type="evidence" value="ECO:0007669"/>
    <property type="project" value="TreeGrafter"/>
</dbReference>
<sequence length="218" mass="24432">MICIPVIDETVSDAINSAKEALKYGDIVEFRVDLLNDVTFEDIEEFSKIPSIITIRAEWEGGAWKKSNEERIELLKHAIKNNAKFVDIELKEGKNLELVKYRNEIGSTTKIIVSYHDFEKTPEIDELIDVVEKELKIGDIAKFATFAHSKEDTLKILNLMNKYSGKIIAIGMGESGKLTRVLGLNFGSILTFASMEGKASAPGQVDVKKLKEILKLID</sequence>
<gene>
    <name evidence="4 5" type="primary">aroD</name>
    <name evidence="5" type="ORF">MMKA1_16180</name>
</gene>
<dbReference type="FunFam" id="3.20.20.70:FF:000047">
    <property type="entry name" value="3-dehydroquinate dehydratase"/>
    <property type="match status" value="1"/>
</dbReference>
<comment type="function">
    <text evidence="4">Involved in the third step of the chorismate pathway, which leads to the biosynthesis of aromatic amino acids. Catalyzes the cis-dehydration of 3-dehydroquinate (DHQ) and introduces the first double bond of the aromatic ring to yield 3-dehydroshikimate.</text>
</comment>
<keyword evidence="2 4" id="KW-0456">Lyase</keyword>
<evidence type="ECO:0000256" key="2">
    <source>
        <dbReference type="ARBA" id="ARBA00023239"/>
    </source>
</evidence>
<dbReference type="CDD" id="cd00502">
    <property type="entry name" value="DHQase_I"/>
    <property type="match status" value="1"/>
</dbReference>
<evidence type="ECO:0000256" key="3">
    <source>
        <dbReference type="ARBA" id="ARBA00023270"/>
    </source>
</evidence>
<dbReference type="GO" id="GO:0009423">
    <property type="term" value="P:chorismate biosynthetic process"/>
    <property type="evidence" value="ECO:0007669"/>
    <property type="project" value="UniProtKB-UniRule"/>
</dbReference>
<keyword evidence="4" id="KW-0028">Amino-acid biosynthesis</keyword>
<dbReference type="EMBL" id="AP011526">
    <property type="protein sequence ID" value="BAP61735.1"/>
    <property type="molecule type" value="Genomic_DNA"/>
</dbReference>
<dbReference type="HAMAP" id="MF_00214">
    <property type="entry name" value="AroD"/>
    <property type="match status" value="1"/>
</dbReference>
<comment type="subunit">
    <text evidence="4">Homodimer.</text>
</comment>
<dbReference type="AlphaFoldDB" id="A0A2Z5PJ13"/>
<dbReference type="UniPathway" id="UPA00053">
    <property type="reaction ID" value="UER00086"/>
</dbReference>
<dbReference type="GO" id="GO:0003855">
    <property type="term" value="F:3-dehydroquinate dehydratase activity"/>
    <property type="evidence" value="ECO:0007669"/>
    <property type="project" value="UniProtKB-UniRule"/>
</dbReference>
<dbReference type="Gene3D" id="3.20.20.70">
    <property type="entry name" value="Aldolase class I"/>
    <property type="match status" value="1"/>
</dbReference>
<dbReference type="GO" id="GO:0008652">
    <property type="term" value="P:amino acid biosynthetic process"/>
    <property type="evidence" value="ECO:0007669"/>
    <property type="project" value="UniProtKB-KW"/>
</dbReference>
<dbReference type="EC" id="4.2.1.10" evidence="4"/>
<feature type="binding site" evidence="4">
    <location>
        <position position="204"/>
    </location>
    <ligand>
        <name>3-dehydroquinate</name>
        <dbReference type="ChEBI" id="CHEBI:32364"/>
    </ligand>
</feature>
<feature type="binding site" evidence="4">
    <location>
        <position position="200"/>
    </location>
    <ligand>
        <name>3-dehydroquinate</name>
        <dbReference type="ChEBI" id="CHEBI:32364"/>
    </ligand>
</feature>
<dbReference type="GeneID" id="41280025"/>
<dbReference type="InterPro" id="IPR001381">
    <property type="entry name" value="DHquinase_I"/>
</dbReference>
<dbReference type="InterPro" id="IPR018508">
    <property type="entry name" value="3-dehydroquinate_DH_AS"/>
</dbReference>
<dbReference type="NCBIfam" id="TIGR01093">
    <property type="entry name" value="aroD"/>
    <property type="match status" value="1"/>
</dbReference>
<dbReference type="Pfam" id="PF01487">
    <property type="entry name" value="DHquinase_I"/>
    <property type="match status" value="1"/>
</dbReference>
<comment type="similarity">
    <text evidence="4">Belongs to the type-I 3-dehydroquinase family.</text>
</comment>
<dbReference type="PANTHER" id="PTHR43699:SF1">
    <property type="entry name" value="3-DEHYDROQUINATE DEHYDRATASE"/>
    <property type="match status" value="1"/>
</dbReference>